<accession>A0ABW5PAJ1</accession>
<gene>
    <name evidence="3" type="ORF">ACFSUF_07545</name>
</gene>
<proteinExistence type="predicted"/>
<evidence type="ECO:0000313" key="3">
    <source>
        <dbReference type="EMBL" id="MFD2612285.1"/>
    </source>
</evidence>
<dbReference type="Proteomes" id="UP001597541">
    <property type="component" value="Unassembled WGS sequence"/>
</dbReference>
<evidence type="ECO:0000259" key="2">
    <source>
        <dbReference type="Pfam" id="PF01361"/>
    </source>
</evidence>
<dbReference type="InterPro" id="IPR004370">
    <property type="entry name" value="4-OT-like_dom"/>
</dbReference>
<evidence type="ECO:0000313" key="4">
    <source>
        <dbReference type="Proteomes" id="UP001597541"/>
    </source>
</evidence>
<comment type="caution">
    <text evidence="3">The sequence shown here is derived from an EMBL/GenBank/DDBJ whole genome shotgun (WGS) entry which is preliminary data.</text>
</comment>
<dbReference type="EMBL" id="JBHUME010000005">
    <property type="protein sequence ID" value="MFD2612285.1"/>
    <property type="molecule type" value="Genomic_DNA"/>
</dbReference>
<reference evidence="4" key="1">
    <citation type="journal article" date="2019" name="Int. J. Syst. Evol. Microbiol.">
        <title>The Global Catalogue of Microorganisms (GCM) 10K type strain sequencing project: providing services to taxonomists for standard genome sequencing and annotation.</title>
        <authorList>
            <consortium name="The Broad Institute Genomics Platform"/>
            <consortium name="The Broad Institute Genome Sequencing Center for Infectious Disease"/>
            <person name="Wu L."/>
            <person name="Ma J."/>
        </authorList>
    </citation>
    <scope>NUCLEOTIDE SEQUENCE [LARGE SCALE GENOMIC DNA]</scope>
    <source>
        <strain evidence="4">KCTC 3950</strain>
    </source>
</reference>
<name>A0ABW5PAJ1_9BACL</name>
<sequence length="68" mass="7824">MPEITIKMYEGRTQEQKAEIVEVFTRELSRIIYREPEFISITFEEIPLDDNAPEHLKQAKRPGGGSCG</sequence>
<organism evidence="3 4">
    <name type="scientific">Paenibacillus gansuensis</name>
    <dbReference type="NCBI Taxonomy" id="306542"/>
    <lineage>
        <taxon>Bacteria</taxon>
        <taxon>Bacillati</taxon>
        <taxon>Bacillota</taxon>
        <taxon>Bacilli</taxon>
        <taxon>Bacillales</taxon>
        <taxon>Paenibacillaceae</taxon>
        <taxon>Paenibacillus</taxon>
    </lineage>
</organism>
<dbReference type="Pfam" id="PF01361">
    <property type="entry name" value="Tautomerase"/>
    <property type="match status" value="1"/>
</dbReference>
<feature type="domain" description="4-oxalocrotonate tautomerase-like" evidence="2">
    <location>
        <begin position="2"/>
        <end position="50"/>
    </location>
</feature>
<keyword evidence="4" id="KW-1185">Reference proteome</keyword>
<keyword evidence="1" id="KW-0413">Isomerase</keyword>
<dbReference type="InterPro" id="IPR014347">
    <property type="entry name" value="Tautomerase/MIF_sf"/>
</dbReference>
<dbReference type="RefSeq" id="WP_377601654.1">
    <property type="nucleotide sequence ID" value="NZ_JBHUME010000005.1"/>
</dbReference>
<dbReference type="Gene3D" id="3.30.429.10">
    <property type="entry name" value="Macrophage Migration Inhibitory Factor"/>
    <property type="match status" value="1"/>
</dbReference>
<dbReference type="SUPFAM" id="SSF55331">
    <property type="entry name" value="Tautomerase/MIF"/>
    <property type="match status" value="1"/>
</dbReference>
<protein>
    <submittedName>
        <fullName evidence="3">4-oxalocrotonate tautomerase family protein</fullName>
    </submittedName>
</protein>
<evidence type="ECO:0000256" key="1">
    <source>
        <dbReference type="ARBA" id="ARBA00023235"/>
    </source>
</evidence>